<sequence length="165" mass="17546">MGNSTSCAPSILRLSGGAAKVLLLDGRLQFHARPITAGELMVENPGKFVCSSGSLKVGHRIVGLSADDALEPRCFYFLLPMDLLYSVLTCEEMSAIRYRASKSLCSGHGSFKGIGKILPVCIFTLSEGGKGLDFSGAAANGSNAVEKVYSKQRSWKPALETILES</sequence>
<gene>
    <name evidence="1" type="ORF">SAY86_006550</name>
</gene>
<name>A0AAN7L3S2_TRANT</name>
<accession>A0AAN7L3S2</accession>
<dbReference type="PANTHER" id="PTHR33052">
    <property type="entry name" value="DUF4228 DOMAIN PROTEIN-RELATED"/>
    <property type="match status" value="1"/>
</dbReference>
<dbReference type="Pfam" id="PF14009">
    <property type="entry name" value="PADRE"/>
    <property type="match status" value="1"/>
</dbReference>
<protein>
    <submittedName>
        <fullName evidence="1">Uncharacterized protein</fullName>
    </submittedName>
</protein>
<evidence type="ECO:0000313" key="1">
    <source>
        <dbReference type="EMBL" id="KAK4779022.1"/>
    </source>
</evidence>
<comment type="caution">
    <text evidence="1">The sequence shown here is derived from an EMBL/GenBank/DDBJ whole genome shotgun (WGS) entry which is preliminary data.</text>
</comment>
<organism evidence="1 2">
    <name type="scientific">Trapa natans</name>
    <name type="common">Water chestnut</name>
    <dbReference type="NCBI Taxonomy" id="22666"/>
    <lineage>
        <taxon>Eukaryota</taxon>
        <taxon>Viridiplantae</taxon>
        <taxon>Streptophyta</taxon>
        <taxon>Embryophyta</taxon>
        <taxon>Tracheophyta</taxon>
        <taxon>Spermatophyta</taxon>
        <taxon>Magnoliopsida</taxon>
        <taxon>eudicotyledons</taxon>
        <taxon>Gunneridae</taxon>
        <taxon>Pentapetalae</taxon>
        <taxon>rosids</taxon>
        <taxon>malvids</taxon>
        <taxon>Myrtales</taxon>
        <taxon>Lythraceae</taxon>
        <taxon>Trapa</taxon>
    </lineage>
</organism>
<dbReference type="AlphaFoldDB" id="A0AAN7L3S2"/>
<keyword evidence="2" id="KW-1185">Reference proteome</keyword>
<reference evidence="1 2" key="1">
    <citation type="journal article" date="2023" name="Hortic Res">
        <title>Pangenome of water caltrop reveals structural variations and asymmetric subgenome divergence after allopolyploidization.</title>
        <authorList>
            <person name="Zhang X."/>
            <person name="Chen Y."/>
            <person name="Wang L."/>
            <person name="Yuan Y."/>
            <person name="Fang M."/>
            <person name="Shi L."/>
            <person name="Lu R."/>
            <person name="Comes H.P."/>
            <person name="Ma Y."/>
            <person name="Chen Y."/>
            <person name="Huang G."/>
            <person name="Zhou Y."/>
            <person name="Zheng Z."/>
            <person name="Qiu Y."/>
        </authorList>
    </citation>
    <scope>NUCLEOTIDE SEQUENCE [LARGE SCALE GENOMIC DNA]</scope>
    <source>
        <strain evidence="1">F231</strain>
    </source>
</reference>
<dbReference type="Proteomes" id="UP001346149">
    <property type="component" value="Unassembled WGS sequence"/>
</dbReference>
<proteinExistence type="predicted"/>
<dbReference type="InterPro" id="IPR025322">
    <property type="entry name" value="PADRE_dom"/>
</dbReference>
<evidence type="ECO:0000313" key="2">
    <source>
        <dbReference type="Proteomes" id="UP001346149"/>
    </source>
</evidence>
<dbReference type="EMBL" id="JAXQNO010000017">
    <property type="protein sequence ID" value="KAK4779022.1"/>
    <property type="molecule type" value="Genomic_DNA"/>
</dbReference>